<keyword evidence="2" id="KW-1185">Reference proteome</keyword>
<dbReference type="AlphaFoldDB" id="A0A7U2QZ69"/>
<evidence type="ECO:0000313" key="1">
    <source>
        <dbReference type="EMBL" id="QRD89592.1"/>
    </source>
</evidence>
<dbReference type="EMBL" id="CP044618">
    <property type="protein sequence ID" value="QRD89592.1"/>
    <property type="molecule type" value="Genomic_DNA"/>
</dbReference>
<name>A0A7U2QZ69_ASPFN</name>
<dbReference type="Proteomes" id="UP000596276">
    <property type="component" value="Chromosome 4"/>
</dbReference>
<sequence length="106" mass="11905">MSHSIRPRIRTCEILFAKGTAGLRWWFANFMPASAQDLIPNSLLVWAFSMQLMLVVEEFSSSVVVFRTSLNITTIDSWSYMLSLDMSHPRSSISKSTLASIVAEST</sequence>
<proteinExistence type="predicted"/>
<accession>A0A7U2QZ69</accession>
<organism evidence="1 2">
    <name type="scientific">Aspergillus flavus (strain ATCC 200026 / FGSC A1120 / IAM 13836 / NRRL 3357 / JCM 12722 / SRRC 167)</name>
    <dbReference type="NCBI Taxonomy" id="332952"/>
    <lineage>
        <taxon>Eukaryota</taxon>
        <taxon>Fungi</taxon>
        <taxon>Dikarya</taxon>
        <taxon>Ascomycota</taxon>
        <taxon>Pezizomycotina</taxon>
        <taxon>Eurotiomycetes</taxon>
        <taxon>Eurotiomycetidae</taxon>
        <taxon>Eurotiales</taxon>
        <taxon>Aspergillaceae</taxon>
        <taxon>Aspergillus</taxon>
        <taxon>Aspergillus subgen. Circumdati</taxon>
    </lineage>
</organism>
<protein>
    <submittedName>
        <fullName evidence="1">Uncharacterized protein</fullName>
    </submittedName>
</protein>
<evidence type="ECO:0000313" key="2">
    <source>
        <dbReference type="Proteomes" id="UP000596276"/>
    </source>
</evidence>
<reference evidence="2" key="1">
    <citation type="journal article" date="2021" name="G3 (Bethesda)">
        <title>Chromosome assembled and annotated genome sequence of Aspergillus flavus NRRL 3357.</title>
        <authorList>
            <person name="Skerker J.M."/>
            <person name="Pianalto K.M."/>
            <person name="Mondo S.J."/>
            <person name="Yang K."/>
            <person name="Arkin A.P."/>
            <person name="Keller N.P."/>
            <person name="Grigoriev I.V."/>
            <person name="Louise Glass N.L."/>
        </authorList>
    </citation>
    <scope>NUCLEOTIDE SEQUENCE [LARGE SCALE GENOMIC DNA]</scope>
    <source>
        <strain evidence="2">ATCC 200026 / FGSC A1120 / IAM 13836 / NRRL 3357 / JCM 12722 / SRRC 167</strain>
    </source>
</reference>
<gene>
    <name evidence="1" type="ORF">F9C07_2105993</name>
</gene>
<dbReference type="VEuPathDB" id="FungiDB:F9C07_2105993"/>